<dbReference type="InterPro" id="IPR001958">
    <property type="entry name" value="Tet-R_TetA/multi-R_MdtG-like"/>
</dbReference>
<dbReference type="PRINTS" id="PR01035">
    <property type="entry name" value="TCRTETA"/>
</dbReference>
<gene>
    <name evidence="7" type="ORF">ACTOB_005881</name>
</gene>
<dbReference type="InterPro" id="IPR020846">
    <property type="entry name" value="MFS_dom"/>
</dbReference>
<dbReference type="PROSITE" id="PS50850">
    <property type="entry name" value="MFS"/>
    <property type="match status" value="1"/>
</dbReference>
<feature type="transmembrane region" description="Helical" evidence="5">
    <location>
        <begin position="132"/>
        <end position="153"/>
    </location>
</feature>
<dbReference type="RefSeq" id="WP_284915090.1">
    <property type="nucleotide sequence ID" value="NZ_CP126980.1"/>
</dbReference>
<dbReference type="EMBL" id="CP126980">
    <property type="protein sequence ID" value="WIM93887.1"/>
    <property type="molecule type" value="Genomic_DNA"/>
</dbReference>
<feature type="transmembrane region" description="Helical" evidence="5">
    <location>
        <begin position="387"/>
        <end position="420"/>
    </location>
</feature>
<dbReference type="Proteomes" id="UP001240150">
    <property type="component" value="Chromosome"/>
</dbReference>
<feature type="transmembrane region" description="Helical" evidence="5">
    <location>
        <begin position="48"/>
        <end position="65"/>
    </location>
</feature>
<organism evidence="7 8">
    <name type="scientific">Actinoplanes oblitus</name>
    <dbReference type="NCBI Taxonomy" id="3040509"/>
    <lineage>
        <taxon>Bacteria</taxon>
        <taxon>Bacillati</taxon>
        <taxon>Actinomycetota</taxon>
        <taxon>Actinomycetes</taxon>
        <taxon>Micromonosporales</taxon>
        <taxon>Micromonosporaceae</taxon>
        <taxon>Actinoplanes</taxon>
    </lineage>
</organism>
<protein>
    <submittedName>
        <fullName evidence="7">MFS transporter</fullName>
    </submittedName>
</protein>
<feature type="transmembrane region" description="Helical" evidence="5">
    <location>
        <begin position="7"/>
        <end position="28"/>
    </location>
</feature>
<evidence type="ECO:0000256" key="5">
    <source>
        <dbReference type="SAM" id="Phobius"/>
    </source>
</evidence>
<proteinExistence type="predicted"/>
<feature type="domain" description="Major facilitator superfamily (MFS) profile" evidence="6">
    <location>
        <begin position="6"/>
        <end position="425"/>
    </location>
</feature>
<feature type="transmembrane region" description="Helical" evidence="5">
    <location>
        <begin position="97"/>
        <end position="120"/>
    </location>
</feature>
<dbReference type="SUPFAM" id="SSF103473">
    <property type="entry name" value="MFS general substrate transporter"/>
    <property type="match status" value="1"/>
</dbReference>
<evidence type="ECO:0000256" key="3">
    <source>
        <dbReference type="ARBA" id="ARBA00022989"/>
    </source>
</evidence>
<evidence type="ECO:0000256" key="4">
    <source>
        <dbReference type="ARBA" id="ARBA00023136"/>
    </source>
</evidence>
<dbReference type="InterPro" id="IPR011701">
    <property type="entry name" value="MFS"/>
</dbReference>
<feature type="transmembrane region" description="Helical" evidence="5">
    <location>
        <begin position="289"/>
        <end position="311"/>
    </location>
</feature>
<dbReference type="InterPro" id="IPR036259">
    <property type="entry name" value="MFS_trans_sf"/>
</dbReference>
<keyword evidence="3 5" id="KW-1133">Transmembrane helix</keyword>
<feature type="transmembrane region" description="Helical" evidence="5">
    <location>
        <begin position="323"/>
        <end position="348"/>
    </location>
</feature>
<keyword evidence="2 5" id="KW-0812">Transmembrane</keyword>
<evidence type="ECO:0000313" key="7">
    <source>
        <dbReference type="EMBL" id="WIM93887.1"/>
    </source>
</evidence>
<reference evidence="7 8" key="1">
    <citation type="submission" date="2023-06" db="EMBL/GenBank/DDBJ databases">
        <authorList>
            <person name="Yushchuk O."/>
            <person name="Binda E."/>
            <person name="Ruckert-Reed C."/>
            <person name="Fedorenko V."/>
            <person name="Kalinowski J."/>
            <person name="Marinelli F."/>
        </authorList>
    </citation>
    <scope>NUCLEOTIDE SEQUENCE [LARGE SCALE GENOMIC DNA]</scope>
    <source>
        <strain evidence="7 8">NRRL 3884</strain>
    </source>
</reference>
<keyword evidence="8" id="KW-1185">Reference proteome</keyword>
<accession>A0ABY8W959</accession>
<feature type="transmembrane region" description="Helical" evidence="5">
    <location>
        <begin position="252"/>
        <end position="277"/>
    </location>
</feature>
<evidence type="ECO:0000256" key="2">
    <source>
        <dbReference type="ARBA" id="ARBA00022692"/>
    </source>
</evidence>
<keyword evidence="4 5" id="KW-0472">Membrane</keyword>
<name>A0ABY8W959_9ACTN</name>
<evidence type="ECO:0000313" key="8">
    <source>
        <dbReference type="Proteomes" id="UP001240150"/>
    </source>
</evidence>
<sequence length="440" mass="43952">MWINRRLLALSLGYFLVMLDTTIVTVALPSIGDRLGGDLSTLQWVADGYPVTFAAGLLTAGVLSDRFGGRRVFLGGLWAFAALSAACALATGPGVLIGLRALLGIAGALLVPSSLALIAAAHPAPENRARALGVWAALSGLGLVAGPVAGGLLTDAFGWPSVFLAAVPVALAAVALLGRPDRPAPPGNTGRRVDAAGQVTSGLALGFLTYGTIARHPIALLIAVVAIAGFVLRQRRAADPMLPSRMFADRTVGAGLAAGTLVNFGLSGVLFVLTLLFQRAHGWSPSTTGLAFLPLTVPTAVNPILTGRLVARWGPRRPAGAGFLLMAAGVVAQLAGGVPVALAGLFVLGCGVSLAIPALVAAVVGALPGDLAGVGSGALNAARQVGAVVGVAVLGALAAHTALIVTALVLLAGAALTAFLHSAHPADARRRSPATPSSRS</sequence>
<evidence type="ECO:0000256" key="1">
    <source>
        <dbReference type="ARBA" id="ARBA00004651"/>
    </source>
</evidence>
<evidence type="ECO:0000259" key="6">
    <source>
        <dbReference type="PROSITE" id="PS50850"/>
    </source>
</evidence>
<dbReference type="Pfam" id="PF07690">
    <property type="entry name" value="MFS_1"/>
    <property type="match status" value="2"/>
</dbReference>
<dbReference type="PANTHER" id="PTHR42718:SF42">
    <property type="entry name" value="EXPORT PROTEIN"/>
    <property type="match status" value="1"/>
</dbReference>
<feature type="transmembrane region" description="Helical" evidence="5">
    <location>
        <begin position="214"/>
        <end position="232"/>
    </location>
</feature>
<feature type="transmembrane region" description="Helical" evidence="5">
    <location>
        <begin position="354"/>
        <end position="375"/>
    </location>
</feature>
<comment type="subcellular location">
    <subcellularLocation>
        <location evidence="1">Cell membrane</location>
        <topology evidence="1">Multi-pass membrane protein</topology>
    </subcellularLocation>
</comment>
<feature type="transmembrane region" description="Helical" evidence="5">
    <location>
        <begin position="72"/>
        <end position="91"/>
    </location>
</feature>
<dbReference type="Gene3D" id="1.20.1250.20">
    <property type="entry name" value="MFS general substrate transporter like domains"/>
    <property type="match status" value="1"/>
</dbReference>
<dbReference type="PANTHER" id="PTHR42718">
    <property type="entry name" value="MAJOR FACILITATOR SUPERFAMILY MULTIDRUG TRANSPORTER MFSC"/>
    <property type="match status" value="1"/>
</dbReference>